<sequence length="119" mass="13205">MPPDRSGSISADLWSMQFLPTGVQRDFRHHTPGFAQVGLRRKRRMESTDGLLTMAQAKEQASEVIPSTSQCRSAGARRASALGRSLQVVEIWRIALWRLAGCRGEYLHGLRSAPGPVIY</sequence>
<name>A0A5S4EIQ6_9PROT</name>
<gene>
    <name evidence="1" type="ORF">ACCUM_1806</name>
</gene>
<proteinExistence type="predicted"/>
<protein>
    <submittedName>
        <fullName evidence="1">Uncharacterized protein</fullName>
    </submittedName>
</protein>
<dbReference type="Proteomes" id="UP000306324">
    <property type="component" value="Unassembled WGS sequence"/>
</dbReference>
<dbReference type="EMBL" id="SWAD01000112">
    <property type="protein sequence ID" value="TMQ75208.1"/>
    <property type="molecule type" value="Genomic_DNA"/>
</dbReference>
<evidence type="ECO:0000313" key="2">
    <source>
        <dbReference type="Proteomes" id="UP000306324"/>
    </source>
</evidence>
<accession>A0A5S4EIQ6</accession>
<evidence type="ECO:0000313" key="1">
    <source>
        <dbReference type="EMBL" id="TMQ75208.1"/>
    </source>
</evidence>
<comment type="caution">
    <text evidence="1">The sequence shown here is derived from an EMBL/GenBank/DDBJ whole genome shotgun (WGS) entry which is preliminary data.</text>
</comment>
<dbReference type="AlphaFoldDB" id="A0A5S4EIQ6"/>
<keyword evidence="2" id="KW-1185">Reference proteome</keyword>
<reference evidence="1 2" key="1">
    <citation type="submission" date="2019-04" db="EMBL/GenBank/DDBJ databases">
        <title>A novel phosphate-accumulating bacterium identified in bioreactor for phosphate removal from wastewater.</title>
        <authorList>
            <person name="Kotlyarov R.Y."/>
            <person name="Beletsky A.V."/>
            <person name="Kallistova A.Y."/>
            <person name="Dorofeev A.G."/>
            <person name="Nikolaev Y.Y."/>
            <person name="Pimenov N.V."/>
            <person name="Ravin N.V."/>
            <person name="Mardanov A.V."/>
        </authorList>
    </citation>
    <scope>NUCLEOTIDE SEQUENCE [LARGE SCALE GENOMIC DNA]</scope>
    <source>
        <strain evidence="1 2">Bin19</strain>
    </source>
</reference>
<organism evidence="1 2">
    <name type="scientific">Candidatus Accumulibacter phosphatis</name>
    <dbReference type="NCBI Taxonomy" id="327160"/>
    <lineage>
        <taxon>Bacteria</taxon>
        <taxon>Pseudomonadati</taxon>
        <taxon>Pseudomonadota</taxon>
        <taxon>Betaproteobacteria</taxon>
        <taxon>Candidatus Accumulibacter</taxon>
    </lineage>
</organism>